<sequence>MTNGPAERQWSPRAGASLGGAGSWCAGPPAAATRSPSRRRPAALEDLNRTMSPGASSWRRISSASSALATQVASLPHEPSSWAAS</sequence>
<proteinExistence type="predicted"/>
<dbReference type="Proteomes" id="UP000234632">
    <property type="component" value="Unassembled WGS sequence"/>
</dbReference>
<comment type="caution">
    <text evidence="2">The sequence shown here is derived from an EMBL/GenBank/DDBJ whole genome shotgun (WGS) entry which is preliminary data.</text>
</comment>
<gene>
    <name evidence="2" type="ORF">AUQ48_13240</name>
</gene>
<dbReference type="EMBL" id="LOMZ01000001">
    <property type="protein sequence ID" value="PLC13011.1"/>
    <property type="molecule type" value="Genomic_DNA"/>
</dbReference>
<name>A0A2N4T457_9MICC</name>
<feature type="compositionally biased region" description="Low complexity" evidence="1">
    <location>
        <begin position="55"/>
        <end position="69"/>
    </location>
</feature>
<organism evidence="2 3">
    <name type="scientific">Kocuria flava</name>
    <dbReference type="NCBI Taxonomy" id="446860"/>
    <lineage>
        <taxon>Bacteria</taxon>
        <taxon>Bacillati</taxon>
        <taxon>Actinomycetota</taxon>
        <taxon>Actinomycetes</taxon>
        <taxon>Micrococcales</taxon>
        <taxon>Micrococcaceae</taxon>
        <taxon>Kocuria</taxon>
    </lineage>
</organism>
<evidence type="ECO:0000256" key="1">
    <source>
        <dbReference type="SAM" id="MobiDB-lite"/>
    </source>
</evidence>
<feature type="compositionally biased region" description="Low complexity" evidence="1">
    <location>
        <begin position="26"/>
        <end position="35"/>
    </location>
</feature>
<reference evidence="2 3" key="1">
    <citation type="submission" date="2015-12" db="EMBL/GenBank/DDBJ databases">
        <authorList>
            <person name="Shamseldin A."/>
            <person name="Moawad H."/>
            <person name="Abd El-Rahim W.M."/>
            <person name="Sadowsky M.J."/>
        </authorList>
    </citation>
    <scope>NUCLEOTIDE SEQUENCE [LARGE SCALE GENOMIC DNA]</scope>
    <source>
        <strain evidence="2 3">S43</strain>
    </source>
</reference>
<dbReference type="AlphaFoldDB" id="A0A2N4T457"/>
<protein>
    <submittedName>
        <fullName evidence="2">Uncharacterized protein</fullName>
    </submittedName>
</protein>
<evidence type="ECO:0000313" key="3">
    <source>
        <dbReference type="Proteomes" id="UP000234632"/>
    </source>
</evidence>
<feature type="region of interest" description="Disordered" evidence="1">
    <location>
        <begin position="1"/>
        <end position="85"/>
    </location>
</feature>
<evidence type="ECO:0000313" key="2">
    <source>
        <dbReference type="EMBL" id="PLC13011.1"/>
    </source>
</evidence>
<accession>A0A2N4T457</accession>